<reference evidence="2" key="1">
    <citation type="journal article" date="2019" name="bioRxiv">
        <title>The Genome of the Zebra Mussel, Dreissena polymorpha: A Resource for Invasive Species Research.</title>
        <authorList>
            <person name="McCartney M.A."/>
            <person name="Auch B."/>
            <person name="Kono T."/>
            <person name="Mallez S."/>
            <person name="Zhang Y."/>
            <person name="Obille A."/>
            <person name="Becker A."/>
            <person name="Abrahante J.E."/>
            <person name="Garbe J."/>
            <person name="Badalamenti J.P."/>
            <person name="Herman A."/>
            <person name="Mangelson H."/>
            <person name="Liachko I."/>
            <person name="Sullivan S."/>
            <person name="Sone E.D."/>
            <person name="Koren S."/>
            <person name="Silverstein K.A.T."/>
            <person name="Beckman K.B."/>
            <person name="Gohl D.M."/>
        </authorList>
    </citation>
    <scope>NUCLEOTIDE SEQUENCE</scope>
    <source>
        <strain evidence="2">Duluth1</strain>
        <tissue evidence="2">Whole animal</tissue>
    </source>
</reference>
<sequence>MQDTASAMERSCPVYSRFDYDEKLLERVIRNEFALKDTLDKITETNSKVQEMLKQIEKDYAKLNQALHALEEKGRALQDKVGYFLDDGAQNASVTVAEMKTAV</sequence>
<dbReference type="EMBL" id="JAIWYP010000009">
    <property type="protein sequence ID" value="KAH3773817.1"/>
    <property type="molecule type" value="Genomic_DNA"/>
</dbReference>
<keyword evidence="3" id="KW-1185">Reference proteome</keyword>
<reference evidence="2" key="2">
    <citation type="submission" date="2020-11" db="EMBL/GenBank/DDBJ databases">
        <authorList>
            <person name="McCartney M.A."/>
            <person name="Auch B."/>
            <person name="Kono T."/>
            <person name="Mallez S."/>
            <person name="Becker A."/>
            <person name="Gohl D.M."/>
            <person name="Silverstein K.A.T."/>
            <person name="Koren S."/>
            <person name="Bechman K.B."/>
            <person name="Herman A."/>
            <person name="Abrahante J.E."/>
            <person name="Garbe J."/>
        </authorList>
    </citation>
    <scope>NUCLEOTIDE SEQUENCE</scope>
    <source>
        <strain evidence="2">Duluth1</strain>
        <tissue evidence="2">Whole animal</tissue>
    </source>
</reference>
<dbReference type="Proteomes" id="UP000828390">
    <property type="component" value="Unassembled WGS sequence"/>
</dbReference>
<feature type="coiled-coil region" evidence="1">
    <location>
        <begin position="35"/>
        <end position="80"/>
    </location>
</feature>
<evidence type="ECO:0000256" key="1">
    <source>
        <dbReference type="SAM" id="Coils"/>
    </source>
</evidence>
<evidence type="ECO:0000313" key="2">
    <source>
        <dbReference type="EMBL" id="KAH3773817.1"/>
    </source>
</evidence>
<protein>
    <submittedName>
        <fullName evidence="2">Uncharacterized protein</fullName>
    </submittedName>
</protein>
<gene>
    <name evidence="2" type="ORF">DPMN_175187</name>
</gene>
<name>A0A9D4E4R2_DREPO</name>
<accession>A0A9D4E4R2</accession>
<dbReference type="AlphaFoldDB" id="A0A9D4E4R2"/>
<organism evidence="2 3">
    <name type="scientific">Dreissena polymorpha</name>
    <name type="common">Zebra mussel</name>
    <name type="synonym">Mytilus polymorpha</name>
    <dbReference type="NCBI Taxonomy" id="45954"/>
    <lineage>
        <taxon>Eukaryota</taxon>
        <taxon>Metazoa</taxon>
        <taxon>Spiralia</taxon>
        <taxon>Lophotrochozoa</taxon>
        <taxon>Mollusca</taxon>
        <taxon>Bivalvia</taxon>
        <taxon>Autobranchia</taxon>
        <taxon>Heteroconchia</taxon>
        <taxon>Euheterodonta</taxon>
        <taxon>Imparidentia</taxon>
        <taxon>Neoheterodontei</taxon>
        <taxon>Myida</taxon>
        <taxon>Dreissenoidea</taxon>
        <taxon>Dreissenidae</taxon>
        <taxon>Dreissena</taxon>
    </lineage>
</organism>
<proteinExistence type="predicted"/>
<comment type="caution">
    <text evidence="2">The sequence shown here is derived from an EMBL/GenBank/DDBJ whole genome shotgun (WGS) entry which is preliminary data.</text>
</comment>
<keyword evidence="1" id="KW-0175">Coiled coil</keyword>
<evidence type="ECO:0000313" key="3">
    <source>
        <dbReference type="Proteomes" id="UP000828390"/>
    </source>
</evidence>